<evidence type="ECO:0000313" key="3">
    <source>
        <dbReference type="WBParaSite" id="nRc.2.0.1.t22592-RA"/>
    </source>
</evidence>
<evidence type="ECO:0000313" key="2">
    <source>
        <dbReference type="Proteomes" id="UP000887565"/>
    </source>
</evidence>
<sequence>MKRKNGELNLAKHKKEHENEEKVNKCYSLTDDEERGVIYHVMLKIIERAKDMLQNTLQADKNVNHTVNIIDRMETI</sequence>
<reference evidence="3" key="1">
    <citation type="submission" date="2022-11" db="UniProtKB">
        <authorList>
            <consortium name="WormBaseParasite"/>
        </authorList>
    </citation>
    <scope>IDENTIFICATION</scope>
</reference>
<proteinExistence type="predicted"/>
<dbReference type="AlphaFoldDB" id="A0A915J8W1"/>
<accession>A0A915J8W1</accession>
<feature type="region of interest" description="Disordered" evidence="1">
    <location>
        <begin position="1"/>
        <end position="22"/>
    </location>
</feature>
<keyword evidence="2" id="KW-1185">Reference proteome</keyword>
<organism evidence="2 3">
    <name type="scientific">Romanomermis culicivorax</name>
    <name type="common">Nematode worm</name>
    <dbReference type="NCBI Taxonomy" id="13658"/>
    <lineage>
        <taxon>Eukaryota</taxon>
        <taxon>Metazoa</taxon>
        <taxon>Ecdysozoa</taxon>
        <taxon>Nematoda</taxon>
        <taxon>Enoplea</taxon>
        <taxon>Dorylaimia</taxon>
        <taxon>Mermithida</taxon>
        <taxon>Mermithoidea</taxon>
        <taxon>Mermithidae</taxon>
        <taxon>Romanomermis</taxon>
    </lineage>
</organism>
<dbReference type="WBParaSite" id="nRc.2.0.1.t22592-RA">
    <property type="protein sequence ID" value="nRc.2.0.1.t22592-RA"/>
    <property type="gene ID" value="nRc.2.0.1.g22592"/>
</dbReference>
<name>A0A915J8W1_ROMCU</name>
<evidence type="ECO:0000256" key="1">
    <source>
        <dbReference type="SAM" id="MobiDB-lite"/>
    </source>
</evidence>
<dbReference type="Proteomes" id="UP000887565">
    <property type="component" value="Unplaced"/>
</dbReference>
<protein>
    <submittedName>
        <fullName evidence="3">Uncharacterized protein</fullName>
    </submittedName>
</protein>